<dbReference type="Proteomes" id="UP001157017">
    <property type="component" value="Unassembled WGS sequence"/>
</dbReference>
<accession>A0ABQ6JIQ1</accession>
<proteinExistence type="predicted"/>
<comment type="caution">
    <text evidence="2">The sequence shown here is derived from an EMBL/GenBank/DDBJ whole genome shotgun (WGS) entry which is preliminary data.</text>
</comment>
<feature type="region of interest" description="Disordered" evidence="1">
    <location>
        <begin position="1"/>
        <end position="64"/>
    </location>
</feature>
<protein>
    <submittedName>
        <fullName evidence="2">Uncharacterized protein</fullName>
    </submittedName>
</protein>
<evidence type="ECO:0000313" key="3">
    <source>
        <dbReference type="Proteomes" id="UP001157017"/>
    </source>
</evidence>
<evidence type="ECO:0000256" key="1">
    <source>
        <dbReference type="SAM" id="MobiDB-lite"/>
    </source>
</evidence>
<name>A0ABQ6JIQ1_9ACTN</name>
<reference evidence="3" key="1">
    <citation type="journal article" date="2019" name="Int. J. Syst. Evol. Microbiol.">
        <title>The Global Catalogue of Microorganisms (GCM) 10K type strain sequencing project: providing services to taxonomists for standard genome sequencing and annotation.</title>
        <authorList>
            <consortium name="The Broad Institute Genomics Platform"/>
            <consortium name="The Broad Institute Genome Sequencing Center for Infectious Disease"/>
            <person name="Wu L."/>
            <person name="Ma J."/>
        </authorList>
    </citation>
    <scope>NUCLEOTIDE SEQUENCE [LARGE SCALE GENOMIC DNA]</scope>
    <source>
        <strain evidence="3">NBRC 108730</strain>
    </source>
</reference>
<feature type="compositionally biased region" description="Low complexity" evidence="1">
    <location>
        <begin position="33"/>
        <end position="50"/>
    </location>
</feature>
<evidence type="ECO:0000313" key="2">
    <source>
        <dbReference type="EMBL" id="GMA86732.1"/>
    </source>
</evidence>
<sequence length="120" mass="12697">MSGHRKSFHTFSRVSTARVASGAPISGSSTCTSVRSRPAPSMRAASSSSRGRVRKNCRSRNTPNGVARFGSAMEARVSTRCRCFITSSVGIMITWNGTMSVASISTNATPLPANRTRANA</sequence>
<dbReference type="EMBL" id="BSUZ01000001">
    <property type="protein sequence ID" value="GMA86732.1"/>
    <property type="molecule type" value="Genomic_DNA"/>
</dbReference>
<gene>
    <name evidence="2" type="ORF">GCM10025868_19820</name>
</gene>
<keyword evidence="3" id="KW-1185">Reference proteome</keyword>
<organism evidence="2 3">
    <name type="scientific">Angustibacter aerolatus</name>
    <dbReference type="NCBI Taxonomy" id="1162965"/>
    <lineage>
        <taxon>Bacteria</taxon>
        <taxon>Bacillati</taxon>
        <taxon>Actinomycetota</taxon>
        <taxon>Actinomycetes</taxon>
        <taxon>Kineosporiales</taxon>
        <taxon>Kineosporiaceae</taxon>
    </lineage>
</organism>